<dbReference type="InterPro" id="IPR057326">
    <property type="entry name" value="KR_dom"/>
</dbReference>
<comment type="subunit">
    <text evidence="4 14">Homotetramer.</text>
</comment>
<keyword evidence="9 14" id="KW-0443">Lipid metabolism</keyword>
<dbReference type="GO" id="GO:0004316">
    <property type="term" value="F:3-oxoacyl-[acyl-carrier-protein] reductase (NADPH) activity"/>
    <property type="evidence" value="ECO:0007669"/>
    <property type="project" value="UniProtKB-UniRule"/>
</dbReference>
<dbReference type="OrthoDB" id="9803333at2"/>
<dbReference type="STRING" id="1601833.SAMN05518684_102302"/>
<feature type="binding site" evidence="13">
    <location>
        <begin position="153"/>
        <end position="157"/>
    </location>
    <ligand>
        <name>NADP(+)</name>
        <dbReference type="ChEBI" id="CHEBI:58349"/>
    </ligand>
</feature>
<organism evidence="16 17">
    <name type="scientific">Salipaludibacillus aurantiacus</name>
    <dbReference type="NCBI Taxonomy" id="1601833"/>
    <lineage>
        <taxon>Bacteria</taxon>
        <taxon>Bacillati</taxon>
        <taxon>Bacillota</taxon>
        <taxon>Bacilli</taxon>
        <taxon>Bacillales</taxon>
        <taxon>Bacillaceae</taxon>
    </lineage>
</organism>
<protein>
    <recommendedName>
        <fullName evidence="14">3-oxoacyl-[acyl-carrier-protein] reductase</fullName>
        <ecNumber evidence="14">1.1.1.100</ecNumber>
    </recommendedName>
</protein>
<dbReference type="EC" id="1.1.1.100" evidence="14"/>
<dbReference type="EMBL" id="FOGT01000002">
    <property type="protein sequence ID" value="SER62112.1"/>
    <property type="molecule type" value="Genomic_DNA"/>
</dbReference>
<dbReference type="Proteomes" id="UP000198571">
    <property type="component" value="Unassembled WGS sequence"/>
</dbReference>
<evidence type="ECO:0000256" key="4">
    <source>
        <dbReference type="ARBA" id="ARBA00011881"/>
    </source>
</evidence>
<dbReference type="UniPathway" id="UPA00094"/>
<evidence type="ECO:0000313" key="17">
    <source>
        <dbReference type="Proteomes" id="UP000198571"/>
    </source>
</evidence>
<dbReference type="FunFam" id="3.40.50.720:FF:000037">
    <property type="entry name" value="3-oxoacyl-[acyl-carrier-protein] reductase FabG"/>
    <property type="match status" value="1"/>
</dbReference>
<dbReference type="PROSITE" id="PS00061">
    <property type="entry name" value="ADH_SHORT"/>
    <property type="match status" value="1"/>
</dbReference>
<keyword evidence="6 14" id="KW-0276">Fatty acid metabolism</keyword>
<dbReference type="PANTHER" id="PTHR42879:SF2">
    <property type="entry name" value="3-OXOACYL-[ACYL-CARRIER-PROTEIN] REDUCTASE FABG"/>
    <property type="match status" value="1"/>
</dbReference>
<dbReference type="PRINTS" id="PR00080">
    <property type="entry name" value="SDRFAMILY"/>
</dbReference>
<accession>A0A1H9QNS1</accession>
<name>A0A1H9QNS1_9BACI</name>
<dbReference type="SUPFAM" id="SSF51735">
    <property type="entry name" value="NAD(P)-binding Rossmann-fold domains"/>
    <property type="match status" value="1"/>
</dbReference>
<comment type="pathway">
    <text evidence="2 14">Lipid metabolism; fatty acid biosynthesis.</text>
</comment>
<dbReference type="Gene3D" id="3.40.50.720">
    <property type="entry name" value="NAD(P)-binding Rossmann-like Domain"/>
    <property type="match status" value="1"/>
</dbReference>
<keyword evidence="8 14" id="KW-0560">Oxidoreductase</keyword>
<dbReference type="NCBIfam" id="NF009466">
    <property type="entry name" value="PRK12826.1-2"/>
    <property type="match status" value="1"/>
</dbReference>
<dbReference type="NCBIfam" id="NF004197">
    <property type="entry name" value="PRK05653.1-1"/>
    <property type="match status" value="1"/>
</dbReference>
<evidence type="ECO:0000256" key="3">
    <source>
        <dbReference type="ARBA" id="ARBA00006484"/>
    </source>
</evidence>
<dbReference type="NCBIfam" id="NF005559">
    <property type="entry name" value="PRK07231.1"/>
    <property type="match status" value="1"/>
</dbReference>
<dbReference type="InterPro" id="IPR011284">
    <property type="entry name" value="3oxo_ACP_reduc"/>
</dbReference>
<sequence>MKGQHALVTGGSRGIGKAICIELAQQGVNVAVNYSGSKDKAEQVAEECRSFGVEALTVQADVADSKSVQDMVKTVSEAFGSIEILVNNAGITRDTLIMRMKEEDFDAVIDTNLKGVFNCAKAVSRTMMKQRYGRIINISSVVGVLGNAGQANYVASKAGVIGLTKSLARELANRNIRANAIAPGFIQTEMTDKLQEETKGELLKQIPLGELGKPEDVARVVSFLASDAASYMTGQTLHVDGGMVMP</sequence>
<dbReference type="NCBIfam" id="NF004199">
    <property type="entry name" value="PRK05653.1-4"/>
    <property type="match status" value="1"/>
</dbReference>
<dbReference type="AlphaFoldDB" id="A0A1H9QNS1"/>
<keyword evidence="17" id="KW-1185">Reference proteome</keyword>
<evidence type="ECO:0000256" key="12">
    <source>
        <dbReference type="PIRSR" id="PIRSR611284-1"/>
    </source>
</evidence>
<feature type="binding site" evidence="13">
    <location>
        <position position="186"/>
    </location>
    <ligand>
        <name>NADP(+)</name>
        <dbReference type="ChEBI" id="CHEBI:58349"/>
    </ligand>
</feature>
<reference evidence="17" key="1">
    <citation type="submission" date="2016-10" db="EMBL/GenBank/DDBJ databases">
        <authorList>
            <person name="Varghese N."/>
            <person name="Submissions S."/>
        </authorList>
    </citation>
    <scope>NUCLEOTIDE SEQUENCE [LARGE SCALE GENOMIC DNA]</scope>
    <source>
        <strain evidence="17">S9</strain>
    </source>
</reference>
<feature type="domain" description="Ketoreductase" evidence="15">
    <location>
        <begin position="4"/>
        <end position="184"/>
    </location>
</feature>
<evidence type="ECO:0000256" key="8">
    <source>
        <dbReference type="ARBA" id="ARBA00023002"/>
    </source>
</evidence>
<dbReference type="GO" id="GO:0006633">
    <property type="term" value="P:fatty acid biosynthetic process"/>
    <property type="evidence" value="ECO:0007669"/>
    <property type="project" value="UniProtKB-UniPathway"/>
</dbReference>
<evidence type="ECO:0000256" key="10">
    <source>
        <dbReference type="ARBA" id="ARBA00023160"/>
    </source>
</evidence>
<gene>
    <name evidence="16" type="ORF">SAMN05518684_102302</name>
</gene>
<dbReference type="CDD" id="cd05333">
    <property type="entry name" value="BKR_SDR_c"/>
    <property type="match status" value="1"/>
</dbReference>
<dbReference type="Pfam" id="PF13561">
    <property type="entry name" value="adh_short_C2"/>
    <property type="match status" value="1"/>
</dbReference>
<keyword evidence="7 13" id="KW-0521">NADP</keyword>
<evidence type="ECO:0000259" key="15">
    <source>
        <dbReference type="SMART" id="SM00822"/>
    </source>
</evidence>
<evidence type="ECO:0000256" key="9">
    <source>
        <dbReference type="ARBA" id="ARBA00023098"/>
    </source>
</evidence>
<dbReference type="RefSeq" id="WP_093047625.1">
    <property type="nucleotide sequence ID" value="NZ_FOGT01000002.1"/>
</dbReference>
<evidence type="ECO:0000256" key="6">
    <source>
        <dbReference type="ARBA" id="ARBA00022832"/>
    </source>
</evidence>
<dbReference type="SMART" id="SM00822">
    <property type="entry name" value="PKS_KR"/>
    <property type="match status" value="1"/>
</dbReference>
<dbReference type="InterPro" id="IPR036291">
    <property type="entry name" value="NAD(P)-bd_dom_sf"/>
</dbReference>
<feature type="binding site" evidence="13">
    <location>
        <position position="88"/>
    </location>
    <ligand>
        <name>NADP(+)</name>
        <dbReference type="ChEBI" id="CHEBI:58349"/>
    </ligand>
</feature>
<evidence type="ECO:0000256" key="1">
    <source>
        <dbReference type="ARBA" id="ARBA00002607"/>
    </source>
</evidence>
<proteinExistence type="inferred from homology"/>
<evidence type="ECO:0000256" key="7">
    <source>
        <dbReference type="ARBA" id="ARBA00022857"/>
    </source>
</evidence>
<evidence type="ECO:0000256" key="13">
    <source>
        <dbReference type="PIRSR" id="PIRSR611284-2"/>
    </source>
</evidence>
<keyword evidence="10 14" id="KW-0275">Fatty acid biosynthesis</keyword>
<evidence type="ECO:0000256" key="14">
    <source>
        <dbReference type="RuleBase" id="RU366074"/>
    </source>
</evidence>
<comment type="function">
    <text evidence="1 14">Catalyzes the NADPH-dependent reduction of beta-ketoacyl-ACP substrates to beta-hydroxyacyl-ACP products, the first reductive step in the elongation cycle of fatty acid biosynthesis.</text>
</comment>
<dbReference type="PRINTS" id="PR00081">
    <property type="entry name" value="GDHRDH"/>
</dbReference>
<keyword evidence="5 14" id="KW-0444">Lipid biosynthesis</keyword>
<comment type="catalytic activity">
    <reaction evidence="11 14">
        <text>a (3R)-hydroxyacyl-[ACP] + NADP(+) = a 3-oxoacyl-[ACP] + NADPH + H(+)</text>
        <dbReference type="Rhea" id="RHEA:17397"/>
        <dbReference type="Rhea" id="RHEA-COMP:9916"/>
        <dbReference type="Rhea" id="RHEA-COMP:9945"/>
        <dbReference type="ChEBI" id="CHEBI:15378"/>
        <dbReference type="ChEBI" id="CHEBI:57783"/>
        <dbReference type="ChEBI" id="CHEBI:58349"/>
        <dbReference type="ChEBI" id="CHEBI:78776"/>
        <dbReference type="ChEBI" id="CHEBI:78827"/>
        <dbReference type="EC" id="1.1.1.100"/>
    </reaction>
</comment>
<feature type="binding site" evidence="13">
    <location>
        <begin position="10"/>
        <end position="13"/>
    </location>
    <ligand>
        <name>NADP(+)</name>
        <dbReference type="ChEBI" id="CHEBI:58349"/>
    </ligand>
</feature>
<feature type="active site" description="Proton acceptor" evidence="12">
    <location>
        <position position="153"/>
    </location>
</feature>
<dbReference type="GO" id="GO:0051287">
    <property type="term" value="F:NAD binding"/>
    <property type="evidence" value="ECO:0007669"/>
    <property type="project" value="UniProtKB-UniRule"/>
</dbReference>
<dbReference type="InterPro" id="IPR020904">
    <property type="entry name" value="Sc_DH/Rdtase_CS"/>
</dbReference>
<dbReference type="InterPro" id="IPR050259">
    <property type="entry name" value="SDR"/>
</dbReference>
<evidence type="ECO:0000256" key="2">
    <source>
        <dbReference type="ARBA" id="ARBA00005194"/>
    </source>
</evidence>
<dbReference type="NCBIfam" id="TIGR01830">
    <property type="entry name" value="3oxo_ACP_reduc"/>
    <property type="match status" value="1"/>
</dbReference>
<evidence type="ECO:0000313" key="16">
    <source>
        <dbReference type="EMBL" id="SER62112.1"/>
    </source>
</evidence>
<evidence type="ECO:0000256" key="5">
    <source>
        <dbReference type="ARBA" id="ARBA00022516"/>
    </source>
</evidence>
<evidence type="ECO:0000256" key="11">
    <source>
        <dbReference type="ARBA" id="ARBA00048508"/>
    </source>
</evidence>
<dbReference type="InterPro" id="IPR002347">
    <property type="entry name" value="SDR_fam"/>
</dbReference>
<dbReference type="PANTHER" id="PTHR42879">
    <property type="entry name" value="3-OXOACYL-(ACYL-CARRIER-PROTEIN) REDUCTASE"/>
    <property type="match status" value="1"/>
</dbReference>
<comment type="similarity">
    <text evidence="3 14">Belongs to the short-chain dehydrogenases/reductases (SDR) family.</text>
</comment>